<proteinExistence type="predicted"/>
<name>D7L222_ARALL</name>
<accession>D7L222</accession>
<gene>
    <name evidence="2" type="ORF">ARALYDRAFT_896439</name>
</gene>
<dbReference type="eggNOG" id="KOG0504">
    <property type="taxonomic scope" value="Eukaryota"/>
</dbReference>
<evidence type="ECO:0000313" key="3">
    <source>
        <dbReference type="Proteomes" id="UP000008694"/>
    </source>
</evidence>
<dbReference type="Gramene" id="scaffold_300409.1">
    <property type="protein sequence ID" value="scaffold_300409.1"/>
    <property type="gene ID" value="scaffold_300409.1"/>
</dbReference>
<dbReference type="EMBL" id="GL348715">
    <property type="protein sequence ID" value="EFH58593.1"/>
    <property type="molecule type" value="Genomic_DNA"/>
</dbReference>
<dbReference type="STRING" id="81972.D7L222"/>
<organism evidence="3">
    <name type="scientific">Arabidopsis lyrata subsp. lyrata</name>
    <name type="common">Lyre-leaved rock-cress</name>
    <dbReference type="NCBI Taxonomy" id="81972"/>
    <lineage>
        <taxon>Eukaryota</taxon>
        <taxon>Viridiplantae</taxon>
        <taxon>Streptophyta</taxon>
        <taxon>Embryophyta</taxon>
        <taxon>Tracheophyta</taxon>
        <taxon>Spermatophyta</taxon>
        <taxon>Magnoliopsida</taxon>
        <taxon>eudicotyledons</taxon>
        <taxon>Gunneridae</taxon>
        <taxon>Pentapetalae</taxon>
        <taxon>rosids</taxon>
        <taxon>malvids</taxon>
        <taxon>Brassicales</taxon>
        <taxon>Brassicaceae</taxon>
        <taxon>Camelineae</taxon>
        <taxon>Arabidopsis</taxon>
    </lineage>
</organism>
<feature type="region of interest" description="Disordered" evidence="1">
    <location>
        <begin position="1"/>
        <end position="37"/>
    </location>
</feature>
<sequence>MASYATSPDRESFDGINECSTEISTHSKRKRRGGGGAGARLKLLLRWAKREESEENRR</sequence>
<dbReference type="HOGENOM" id="CLU_2981748_0_0_1"/>
<reference evidence="3" key="1">
    <citation type="journal article" date="2011" name="Nat. Genet.">
        <title>The Arabidopsis lyrata genome sequence and the basis of rapid genome size change.</title>
        <authorList>
            <person name="Hu T.T."/>
            <person name="Pattyn P."/>
            <person name="Bakker E.G."/>
            <person name="Cao J."/>
            <person name="Cheng J.-F."/>
            <person name="Clark R.M."/>
            <person name="Fahlgren N."/>
            <person name="Fawcett J.A."/>
            <person name="Grimwood J."/>
            <person name="Gundlach H."/>
            <person name="Haberer G."/>
            <person name="Hollister J.D."/>
            <person name="Ossowski S."/>
            <person name="Ottilar R.P."/>
            <person name="Salamov A.A."/>
            <person name="Schneeberger K."/>
            <person name="Spannagl M."/>
            <person name="Wang X."/>
            <person name="Yang L."/>
            <person name="Nasrallah M.E."/>
            <person name="Bergelson J."/>
            <person name="Carrington J.C."/>
            <person name="Gaut B.S."/>
            <person name="Schmutz J."/>
            <person name="Mayer K.F.X."/>
            <person name="Van de Peer Y."/>
            <person name="Grigoriev I.V."/>
            <person name="Nordborg M."/>
            <person name="Weigel D."/>
            <person name="Guo Y.-L."/>
        </authorList>
    </citation>
    <scope>NUCLEOTIDE SEQUENCE [LARGE SCALE GENOMIC DNA]</scope>
    <source>
        <strain evidence="3">cv. MN47</strain>
    </source>
</reference>
<dbReference type="Proteomes" id="UP000008694">
    <property type="component" value="Unassembled WGS sequence"/>
</dbReference>
<dbReference type="AlphaFoldDB" id="D7L222"/>
<evidence type="ECO:0000256" key="1">
    <source>
        <dbReference type="SAM" id="MobiDB-lite"/>
    </source>
</evidence>
<evidence type="ECO:0000313" key="2">
    <source>
        <dbReference type="EMBL" id="EFH58593.1"/>
    </source>
</evidence>
<keyword evidence="3" id="KW-1185">Reference proteome</keyword>
<protein>
    <submittedName>
        <fullName evidence="2">Uncharacterized protein</fullName>
    </submittedName>
</protein>